<dbReference type="EMBL" id="LR796698">
    <property type="protein sequence ID" value="CAB4159955.1"/>
    <property type="molecule type" value="Genomic_DNA"/>
</dbReference>
<dbReference type="EMBL" id="LR797305">
    <property type="protein sequence ID" value="CAB4200824.1"/>
    <property type="molecule type" value="Genomic_DNA"/>
</dbReference>
<evidence type="ECO:0000313" key="1">
    <source>
        <dbReference type="EMBL" id="CAB4145158.1"/>
    </source>
</evidence>
<dbReference type="EMBL" id="LR797452">
    <property type="protein sequence ID" value="CAB4217430.1"/>
    <property type="molecule type" value="Genomic_DNA"/>
</dbReference>
<evidence type="ECO:0000313" key="3">
    <source>
        <dbReference type="EMBL" id="CAB4159955.1"/>
    </source>
</evidence>
<dbReference type="EMBL" id="LR797395">
    <property type="protein sequence ID" value="CAB4212750.1"/>
    <property type="molecule type" value="Genomic_DNA"/>
</dbReference>
<evidence type="ECO:0000313" key="7">
    <source>
        <dbReference type="EMBL" id="CAB4191872.1"/>
    </source>
</evidence>
<evidence type="ECO:0000313" key="5">
    <source>
        <dbReference type="EMBL" id="CAB4172280.1"/>
    </source>
</evidence>
<dbReference type="EMBL" id="LR798395">
    <property type="protein sequence ID" value="CAB5229036.1"/>
    <property type="molecule type" value="Genomic_DNA"/>
</dbReference>
<evidence type="ECO:0000313" key="6">
    <source>
        <dbReference type="EMBL" id="CAB4177964.1"/>
    </source>
</evidence>
<evidence type="ECO:0000313" key="2">
    <source>
        <dbReference type="EMBL" id="CAB4156717.1"/>
    </source>
</evidence>
<evidence type="ECO:0000313" key="10">
    <source>
        <dbReference type="EMBL" id="CAB4217430.1"/>
    </source>
</evidence>
<evidence type="ECO:0000313" key="4">
    <source>
        <dbReference type="EMBL" id="CAB4164871.1"/>
    </source>
</evidence>
<dbReference type="EMBL" id="LR796644">
    <property type="protein sequence ID" value="CAB4156717.1"/>
    <property type="molecule type" value="Genomic_DNA"/>
</dbReference>
<gene>
    <name evidence="6" type="ORF">UFOVP1002_10</name>
    <name evidence="7" type="ORF">UFOVP1217_187</name>
    <name evidence="8" type="ORF">UFOVP1343_171</name>
    <name evidence="9" type="ORF">UFOVP1438_32</name>
    <name evidence="12" type="ORF">UFOVP1541_152</name>
    <name evidence="10" type="ORF">UFOVP1592_28</name>
    <name evidence="1" type="ORF">UFOVP465_77</name>
    <name evidence="2" type="ORF">UFOVP666_123</name>
    <name evidence="3" type="ORF">UFOVP727_12</name>
    <name evidence="11" type="ORF">UFOVP741_15</name>
    <name evidence="4" type="ORF">UFOVP819_151</name>
    <name evidence="5" type="ORF">UFOVP926_123</name>
</gene>
<name>A0A6J5PK91_9CAUD</name>
<evidence type="ECO:0000313" key="12">
    <source>
        <dbReference type="EMBL" id="CAB5229036.1"/>
    </source>
</evidence>
<evidence type="ECO:0000313" key="8">
    <source>
        <dbReference type="EMBL" id="CAB4200824.1"/>
    </source>
</evidence>
<dbReference type="EMBL" id="LR797177">
    <property type="protein sequence ID" value="CAB4191872.1"/>
    <property type="molecule type" value="Genomic_DNA"/>
</dbReference>
<proteinExistence type="predicted"/>
<dbReference type="EMBL" id="LR796878">
    <property type="protein sequence ID" value="CAB4172280.1"/>
    <property type="molecule type" value="Genomic_DNA"/>
</dbReference>
<dbReference type="EMBL" id="LR796961">
    <property type="protein sequence ID" value="CAB4177964.1"/>
    <property type="molecule type" value="Genomic_DNA"/>
</dbReference>
<dbReference type="EMBL" id="LR796443">
    <property type="protein sequence ID" value="CAB4145158.1"/>
    <property type="molecule type" value="Genomic_DNA"/>
</dbReference>
<reference evidence="5" key="1">
    <citation type="submission" date="2020-05" db="EMBL/GenBank/DDBJ databases">
        <authorList>
            <person name="Chiriac C."/>
            <person name="Salcher M."/>
            <person name="Ghai R."/>
            <person name="Kavagutti S V."/>
        </authorList>
    </citation>
    <scope>NUCLEOTIDE SEQUENCE</scope>
</reference>
<sequence length="83" mass="9493">MKITTFTEAQLERIEQALIAQAFRSYAMVMNPLEDADERERHEAIQNQCDDICEIVSEYLNDLDAKRQIGDDLTDAGIARFLA</sequence>
<protein>
    <submittedName>
        <fullName evidence="5">Uncharacterized protein</fullName>
    </submittedName>
</protein>
<dbReference type="EMBL" id="LR796762">
    <property type="protein sequence ID" value="CAB4164871.1"/>
    <property type="molecule type" value="Genomic_DNA"/>
</dbReference>
<organism evidence="5">
    <name type="scientific">uncultured Caudovirales phage</name>
    <dbReference type="NCBI Taxonomy" id="2100421"/>
    <lineage>
        <taxon>Viruses</taxon>
        <taxon>Duplodnaviria</taxon>
        <taxon>Heunggongvirae</taxon>
        <taxon>Uroviricota</taxon>
        <taxon>Caudoviricetes</taxon>
        <taxon>Peduoviridae</taxon>
        <taxon>Maltschvirus</taxon>
        <taxon>Maltschvirus maltsch</taxon>
    </lineage>
</organism>
<evidence type="ECO:0000313" key="9">
    <source>
        <dbReference type="EMBL" id="CAB4212750.1"/>
    </source>
</evidence>
<dbReference type="EMBL" id="LR798341">
    <property type="protein sequence ID" value="CAB5225066.1"/>
    <property type="molecule type" value="Genomic_DNA"/>
</dbReference>
<evidence type="ECO:0000313" key="11">
    <source>
        <dbReference type="EMBL" id="CAB5225066.1"/>
    </source>
</evidence>
<accession>A0A6J5PK91</accession>